<dbReference type="Proteomes" id="UP000289340">
    <property type="component" value="Chromosome 6"/>
</dbReference>
<dbReference type="GO" id="GO:0005739">
    <property type="term" value="C:mitochondrion"/>
    <property type="evidence" value="ECO:0007669"/>
    <property type="project" value="TreeGrafter"/>
</dbReference>
<keyword evidence="1" id="KW-1133">Transmembrane helix</keyword>
<evidence type="ECO:0000256" key="1">
    <source>
        <dbReference type="SAM" id="Phobius"/>
    </source>
</evidence>
<name>A0A445K406_GLYSO</name>
<evidence type="ECO:0000313" key="3">
    <source>
        <dbReference type="Proteomes" id="UP000289340"/>
    </source>
</evidence>
<accession>A0A445K406</accession>
<feature type="transmembrane region" description="Helical" evidence="1">
    <location>
        <begin position="101"/>
        <end position="124"/>
    </location>
</feature>
<dbReference type="Gene3D" id="1.20.1050.10">
    <property type="match status" value="1"/>
</dbReference>
<dbReference type="AlphaFoldDB" id="A0A445K406"/>
<dbReference type="InterPro" id="IPR036282">
    <property type="entry name" value="Glutathione-S-Trfase_C_sf"/>
</dbReference>
<reference evidence="2 3" key="1">
    <citation type="submission" date="2018-09" db="EMBL/GenBank/DDBJ databases">
        <title>A high-quality reference genome of wild soybean provides a powerful tool to mine soybean genomes.</title>
        <authorList>
            <person name="Xie M."/>
            <person name="Chung C.Y.L."/>
            <person name="Li M.-W."/>
            <person name="Wong F.-L."/>
            <person name="Chan T.-F."/>
            <person name="Lam H.-M."/>
        </authorList>
    </citation>
    <scope>NUCLEOTIDE SEQUENCE [LARGE SCALE GENOMIC DNA]</scope>
    <source>
        <strain evidence="3">cv. W05</strain>
        <tissue evidence="2">Hypocotyl of etiolated seedlings</tissue>
    </source>
</reference>
<feature type="transmembrane region" description="Helical" evidence="1">
    <location>
        <begin position="64"/>
        <end position="87"/>
    </location>
</feature>
<keyword evidence="3" id="KW-1185">Reference proteome</keyword>
<dbReference type="PANTHER" id="PTHR12782:SF11">
    <property type="entry name" value="PROSTAGLANDIN E SYNTHASE 2"/>
    <property type="match status" value="1"/>
</dbReference>
<proteinExistence type="predicted"/>
<keyword evidence="1" id="KW-0472">Membrane</keyword>
<gene>
    <name evidence="2" type="ORF">D0Y65_013517</name>
</gene>
<dbReference type="EMBL" id="QZWG01000006">
    <property type="protein sequence ID" value="RZC05396.1"/>
    <property type="molecule type" value="Genomic_DNA"/>
</dbReference>
<dbReference type="PANTHER" id="PTHR12782">
    <property type="entry name" value="MICROSOMAL PROSTAGLANDIN E SYNTHASE-2"/>
    <property type="match status" value="1"/>
</dbReference>
<organism evidence="2 3">
    <name type="scientific">Glycine soja</name>
    <name type="common">Wild soybean</name>
    <dbReference type="NCBI Taxonomy" id="3848"/>
    <lineage>
        <taxon>Eukaryota</taxon>
        <taxon>Viridiplantae</taxon>
        <taxon>Streptophyta</taxon>
        <taxon>Embryophyta</taxon>
        <taxon>Tracheophyta</taxon>
        <taxon>Spermatophyta</taxon>
        <taxon>Magnoliopsida</taxon>
        <taxon>eudicotyledons</taxon>
        <taxon>Gunneridae</taxon>
        <taxon>Pentapetalae</taxon>
        <taxon>rosids</taxon>
        <taxon>fabids</taxon>
        <taxon>Fabales</taxon>
        <taxon>Fabaceae</taxon>
        <taxon>Papilionoideae</taxon>
        <taxon>50 kb inversion clade</taxon>
        <taxon>NPAAA clade</taxon>
        <taxon>indigoferoid/millettioid clade</taxon>
        <taxon>Phaseoleae</taxon>
        <taxon>Glycine</taxon>
        <taxon>Glycine subgen. Soja</taxon>
    </lineage>
</organism>
<dbReference type="GO" id="GO:0050220">
    <property type="term" value="F:prostaglandin-E synthase activity"/>
    <property type="evidence" value="ECO:0007669"/>
    <property type="project" value="TreeGrafter"/>
</dbReference>
<dbReference type="SUPFAM" id="SSF47616">
    <property type="entry name" value="GST C-terminal domain-like"/>
    <property type="match status" value="1"/>
</dbReference>
<comment type="caution">
    <text evidence="2">The sequence shown here is derived from an EMBL/GenBank/DDBJ whole genome shotgun (WGS) entry which is preliminary data.</text>
</comment>
<sequence>MVDSSDIIDKLIKRIHPDYDLNAQEENKWRYYVLLIILRLLGCIQLSLFFTASSLTNSYPLTKLHIGLHLMSLLGVCGAITNCFYLLNHLIISPPKVSGKVWWGCGYVFCVKEILADLAVFGVLRPIHHLKSGRDIIEHALIGKWFSEMDLAVGQSSRVSEHS</sequence>
<evidence type="ECO:0000313" key="2">
    <source>
        <dbReference type="EMBL" id="RZC05396.1"/>
    </source>
</evidence>
<feature type="transmembrane region" description="Helical" evidence="1">
    <location>
        <begin position="29"/>
        <end position="52"/>
    </location>
</feature>
<protein>
    <submittedName>
        <fullName evidence="2">Uncharacterized protein</fullName>
    </submittedName>
</protein>
<keyword evidence="1" id="KW-0812">Transmembrane</keyword>